<proteinExistence type="predicted"/>
<evidence type="ECO:0000256" key="4">
    <source>
        <dbReference type="ARBA" id="ARBA00022989"/>
    </source>
</evidence>
<dbReference type="Pfam" id="PF07690">
    <property type="entry name" value="MFS_1"/>
    <property type="match status" value="1"/>
</dbReference>
<feature type="compositionally biased region" description="Basic and acidic residues" evidence="6">
    <location>
        <begin position="244"/>
        <end position="253"/>
    </location>
</feature>
<feature type="region of interest" description="Disordered" evidence="6">
    <location>
        <begin position="235"/>
        <end position="254"/>
    </location>
</feature>
<name>A0A4Q4NLF1_ALTAL</name>
<evidence type="ECO:0000313" key="9">
    <source>
        <dbReference type="EMBL" id="RYN79100.1"/>
    </source>
</evidence>
<dbReference type="FunFam" id="1.20.1250.20:FF:000223">
    <property type="entry name" value="Major facilitator superfamily domain-containing protein"/>
    <property type="match status" value="1"/>
</dbReference>
<feature type="transmembrane region" description="Helical" evidence="7">
    <location>
        <begin position="348"/>
        <end position="369"/>
    </location>
</feature>
<feature type="transmembrane region" description="Helical" evidence="7">
    <location>
        <begin position="300"/>
        <end position="317"/>
    </location>
</feature>
<feature type="transmembrane region" description="Helical" evidence="7">
    <location>
        <begin position="205"/>
        <end position="224"/>
    </location>
</feature>
<dbReference type="SUPFAM" id="SSF103473">
    <property type="entry name" value="MFS general substrate transporter"/>
    <property type="match status" value="1"/>
</dbReference>
<keyword evidence="2" id="KW-0813">Transport</keyword>
<keyword evidence="5 7" id="KW-0472">Membrane</keyword>
<evidence type="ECO:0000259" key="8">
    <source>
        <dbReference type="PROSITE" id="PS50850"/>
    </source>
</evidence>
<sequence>MGSETTPVSATLRKRVLKVLFISLLLDLISFTFILPLFPKLIEFYRNHETGDPNTILSKILAGLNAYKNSFAKPINSRYDIVLLGGALGSLFSLCQAIASPFIGTLSDKYGRRTALLWSMVGNIFSVALWVAATDFRTFLASRVVGGLSEGNVQLAMAIATDISDDSQRGATMALVGVCFSIAFTFGPALGAYLSTLQVMDKNPFAMAAGFSLFLIISETIYLYTSLPETLPSANKAQNGTANGHDKSSEAPKPRVRTNSHYLLNATHFTFILFFSGMEFSLPFMTYDLFSYQAKDSGRLLGFIGLVASLLQGSVVRRMHPLKVVQMGVVSCTIAFLMLGRVQTQGALYGAAALLAVTSATVVTGLNSLSSFEANADERGNKLGNHRSFGQIGRSLGPLIFCTLYWWTGRETAYATGAAGMVGVCALVFGGLKVPPGTENINKKEKKTVK</sequence>
<dbReference type="GO" id="GO:0016020">
    <property type="term" value="C:membrane"/>
    <property type="evidence" value="ECO:0007669"/>
    <property type="project" value="UniProtKB-SubCell"/>
</dbReference>
<keyword evidence="3 7" id="KW-0812">Transmembrane</keyword>
<comment type="caution">
    <text evidence="9">The sequence shown here is derived from an EMBL/GenBank/DDBJ whole genome shotgun (WGS) entry which is preliminary data.</text>
</comment>
<feature type="domain" description="Major facilitator superfamily (MFS) profile" evidence="8">
    <location>
        <begin position="16"/>
        <end position="435"/>
    </location>
</feature>
<dbReference type="Gene3D" id="1.20.1250.20">
    <property type="entry name" value="MFS general substrate transporter like domains"/>
    <property type="match status" value="1"/>
</dbReference>
<dbReference type="InterPro" id="IPR036259">
    <property type="entry name" value="MFS_trans_sf"/>
</dbReference>
<evidence type="ECO:0000256" key="5">
    <source>
        <dbReference type="ARBA" id="ARBA00023136"/>
    </source>
</evidence>
<protein>
    <recommendedName>
        <fullName evidence="8">Major facilitator superfamily (MFS) profile domain-containing protein</fullName>
    </recommendedName>
</protein>
<feature type="transmembrane region" description="Helical" evidence="7">
    <location>
        <begin position="115"/>
        <end position="133"/>
    </location>
</feature>
<dbReference type="PANTHER" id="PTHR23504">
    <property type="entry name" value="MAJOR FACILITATOR SUPERFAMILY DOMAIN-CONTAINING PROTEIN 10"/>
    <property type="match status" value="1"/>
</dbReference>
<dbReference type="PROSITE" id="PS00216">
    <property type="entry name" value="SUGAR_TRANSPORT_1"/>
    <property type="match status" value="1"/>
</dbReference>
<feature type="transmembrane region" description="Helical" evidence="7">
    <location>
        <begin position="20"/>
        <end position="38"/>
    </location>
</feature>
<evidence type="ECO:0000256" key="3">
    <source>
        <dbReference type="ARBA" id="ARBA00022692"/>
    </source>
</evidence>
<dbReference type="AlphaFoldDB" id="A0A4Q4NLF1"/>
<evidence type="ECO:0000256" key="2">
    <source>
        <dbReference type="ARBA" id="ARBA00022448"/>
    </source>
</evidence>
<reference evidence="10" key="1">
    <citation type="journal article" date="2019" name="bioRxiv">
        <title>Genomics, evolutionary history and diagnostics of the Alternaria alternata species group including apple and Asian pear pathotypes.</title>
        <authorList>
            <person name="Armitage A.D."/>
            <person name="Cockerton H.M."/>
            <person name="Sreenivasaprasad S."/>
            <person name="Woodhall J.W."/>
            <person name="Lane C.R."/>
            <person name="Harrison R.J."/>
            <person name="Clarkson J.P."/>
        </authorList>
    </citation>
    <scope>NUCLEOTIDE SEQUENCE [LARGE SCALE GENOMIC DNA]</scope>
    <source>
        <strain evidence="10">FERA 1177</strain>
    </source>
</reference>
<comment type="subcellular location">
    <subcellularLocation>
        <location evidence="1">Membrane</location>
        <topology evidence="1">Multi-pass membrane protein</topology>
    </subcellularLocation>
</comment>
<evidence type="ECO:0000313" key="10">
    <source>
        <dbReference type="Proteomes" id="UP000291422"/>
    </source>
</evidence>
<dbReference type="PANTHER" id="PTHR23504:SF31">
    <property type="entry name" value="MAJOR FACILITATOR SUPERFAMILY DOMAIN-CONTAINING PROTEIN 10"/>
    <property type="match status" value="1"/>
</dbReference>
<feature type="transmembrane region" description="Helical" evidence="7">
    <location>
        <begin position="81"/>
        <end position="103"/>
    </location>
</feature>
<feature type="transmembrane region" description="Helical" evidence="7">
    <location>
        <begin position="389"/>
        <end position="407"/>
    </location>
</feature>
<dbReference type="PROSITE" id="PS50850">
    <property type="entry name" value="MFS"/>
    <property type="match status" value="1"/>
</dbReference>
<dbReference type="InterPro" id="IPR005829">
    <property type="entry name" value="Sugar_transporter_CS"/>
</dbReference>
<dbReference type="VEuPathDB" id="FungiDB:CC77DRAFT_937093"/>
<dbReference type="InterPro" id="IPR011701">
    <property type="entry name" value="MFS"/>
</dbReference>
<keyword evidence="4 7" id="KW-1133">Transmembrane helix</keyword>
<feature type="transmembrane region" description="Helical" evidence="7">
    <location>
        <begin position="173"/>
        <end position="193"/>
    </location>
</feature>
<evidence type="ECO:0000256" key="1">
    <source>
        <dbReference type="ARBA" id="ARBA00004141"/>
    </source>
</evidence>
<dbReference type="GO" id="GO:0022857">
    <property type="term" value="F:transmembrane transporter activity"/>
    <property type="evidence" value="ECO:0007669"/>
    <property type="project" value="InterPro"/>
</dbReference>
<gene>
    <name evidence="9" type="ORF">AA0117_g4189</name>
</gene>
<evidence type="ECO:0000256" key="6">
    <source>
        <dbReference type="SAM" id="MobiDB-lite"/>
    </source>
</evidence>
<dbReference type="InterPro" id="IPR020846">
    <property type="entry name" value="MFS_dom"/>
</dbReference>
<dbReference type="EMBL" id="PDXD01000006">
    <property type="protein sequence ID" value="RYN79100.1"/>
    <property type="molecule type" value="Genomic_DNA"/>
</dbReference>
<feature type="transmembrane region" description="Helical" evidence="7">
    <location>
        <begin position="262"/>
        <end position="280"/>
    </location>
</feature>
<organism evidence="9 10">
    <name type="scientific">Alternaria alternata</name>
    <name type="common">Alternaria rot fungus</name>
    <name type="synonym">Torula alternata</name>
    <dbReference type="NCBI Taxonomy" id="5599"/>
    <lineage>
        <taxon>Eukaryota</taxon>
        <taxon>Fungi</taxon>
        <taxon>Dikarya</taxon>
        <taxon>Ascomycota</taxon>
        <taxon>Pezizomycotina</taxon>
        <taxon>Dothideomycetes</taxon>
        <taxon>Pleosporomycetidae</taxon>
        <taxon>Pleosporales</taxon>
        <taxon>Pleosporineae</taxon>
        <taxon>Pleosporaceae</taxon>
        <taxon>Alternaria</taxon>
        <taxon>Alternaria sect. Alternaria</taxon>
        <taxon>Alternaria alternata complex</taxon>
    </lineage>
</organism>
<feature type="transmembrane region" description="Helical" evidence="7">
    <location>
        <begin position="413"/>
        <end position="434"/>
    </location>
</feature>
<accession>A0A4Q4NLF1</accession>
<dbReference type="Proteomes" id="UP000291422">
    <property type="component" value="Unassembled WGS sequence"/>
</dbReference>
<evidence type="ECO:0000256" key="7">
    <source>
        <dbReference type="SAM" id="Phobius"/>
    </source>
</evidence>